<dbReference type="Gene3D" id="2.60.120.650">
    <property type="entry name" value="Cupin"/>
    <property type="match status" value="1"/>
</dbReference>
<name>A0A6C0DLJ1_9ZZZZ</name>
<dbReference type="AlphaFoldDB" id="A0A6C0DLJ1"/>
<sequence length="317" mass="37527">MNVLITIFIFLFILFLYIHIIHQLKRSEDLEIYEMDYSTNANLQDVCDLKQPVLFDYQIVNPEYFENINHDSIKNITSNVEIKVKESNDYWKENNQIDYVLLPVQSIINLTNSDTHSNYFTENNDEFVSETGLSKHYHTNDSYLKPTMTAITKYDINFGSKGVCTPLRYHTNYRHFILVNSGKIKVKMTPWKSKKYLYPVKDYENYEFRSPVNVWKTQQKYLHEMDKLRFLEFDVNAGYLLYVPPYWWYSISYSSDVDTLVTGVTYNSIMNCAINLPHWGLYYLQQHNIKPRISKTLSVVHDAVDNDNIENNGDENT</sequence>
<evidence type="ECO:0000313" key="1">
    <source>
        <dbReference type="EMBL" id="QHT17427.1"/>
    </source>
</evidence>
<dbReference type="EMBL" id="MN739635">
    <property type="protein sequence ID" value="QHT17427.1"/>
    <property type="molecule type" value="Genomic_DNA"/>
</dbReference>
<dbReference type="SUPFAM" id="SSF51197">
    <property type="entry name" value="Clavaminate synthase-like"/>
    <property type="match status" value="1"/>
</dbReference>
<reference evidence="1" key="1">
    <citation type="journal article" date="2020" name="Nature">
        <title>Giant virus diversity and host interactions through global metagenomics.</title>
        <authorList>
            <person name="Schulz F."/>
            <person name="Roux S."/>
            <person name="Paez-Espino D."/>
            <person name="Jungbluth S."/>
            <person name="Walsh D.A."/>
            <person name="Denef V.J."/>
            <person name="McMahon K.D."/>
            <person name="Konstantinidis K.T."/>
            <person name="Eloe-Fadrosh E.A."/>
            <person name="Kyrpides N.C."/>
            <person name="Woyke T."/>
        </authorList>
    </citation>
    <scope>NUCLEOTIDE SEQUENCE</scope>
    <source>
        <strain evidence="1">GVMAG-M-3300023174-24</strain>
    </source>
</reference>
<proteinExistence type="predicted"/>
<accession>A0A6C0DLJ1</accession>
<protein>
    <submittedName>
        <fullName evidence="1">Uncharacterized protein</fullName>
    </submittedName>
</protein>
<organism evidence="1">
    <name type="scientific">viral metagenome</name>
    <dbReference type="NCBI Taxonomy" id="1070528"/>
    <lineage>
        <taxon>unclassified sequences</taxon>
        <taxon>metagenomes</taxon>
        <taxon>organismal metagenomes</taxon>
    </lineage>
</organism>